<accession>A0AAW2FRW2</accession>
<comment type="similarity">
    <text evidence="1 2">Belongs to the AB hydrolase superfamily. Lipase family.</text>
</comment>
<dbReference type="Gene3D" id="3.40.50.1820">
    <property type="entry name" value="alpha/beta hydrolase"/>
    <property type="match status" value="1"/>
</dbReference>
<keyword evidence="4" id="KW-0732">Signal</keyword>
<dbReference type="InterPro" id="IPR025483">
    <property type="entry name" value="Lipase_euk"/>
</dbReference>
<feature type="active site" description="Charge relay system" evidence="3">
    <location>
        <position position="411"/>
    </location>
</feature>
<dbReference type="PIRSF" id="PIRSF000862">
    <property type="entry name" value="Steryl_ester_lip"/>
    <property type="match status" value="1"/>
</dbReference>
<protein>
    <recommendedName>
        <fullName evidence="2">Lipase</fullName>
    </recommendedName>
</protein>
<evidence type="ECO:0000256" key="1">
    <source>
        <dbReference type="ARBA" id="ARBA00010701"/>
    </source>
</evidence>
<keyword evidence="2" id="KW-0443">Lipid metabolism</keyword>
<evidence type="ECO:0000256" key="3">
    <source>
        <dbReference type="PIRSR" id="PIRSR000862-1"/>
    </source>
</evidence>
<evidence type="ECO:0000256" key="2">
    <source>
        <dbReference type="PIRNR" id="PIRNR000862"/>
    </source>
</evidence>
<dbReference type="Pfam" id="PF04083">
    <property type="entry name" value="Abhydro_lipase"/>
    <property type="match status" value="1"/>
</dbReference>
<evidence type="ECO:0000256" key="4">
    <source>
        <dbReference type="SAM" id="SignalP"/>
    </source>
</evidence>
<feature type="active site" description="Charge relay system" evidence="3">
    <location>
        <position position="380"/>
    </location>
</feature>
<dbReference type="AlphaFoldDB" id="A0AAW2FRW2"/>
<organism evidence="6 7">
    <name type="scientific">Cardiocondyla obscurior</name>
    <dbReference type="NCBI Taxonomy" id="286306"/>
    <lineage>
        <taxon>Eukaryota</taxon>
        <taxon>Metazoa</taxon>
        <taxon>Ecdysozoa</taxon>
        <taxon>Arthropoda</taxon>
        <taxon>Hexapoda</taxon>
        <taxon>Insecta</taxon>
        <taxon>Pterygota</taxon>
        <taxon>Neoptera</taxon>
        <taxon>Endopterygota</taxon>
        <taxon>Hymenoptera</taxon>
        <taxon>Apocrita</taxon>
        <taxon>Aculeata</taxon>
        <taxon>Formicoidea</taxon>
        <taxon>Formicidae</taxon>
        <taxon>Myrmicinae</taxon>
        <taxon>Cardiocondyla</taxon>
    </lineage>
</organism>
<evidence type="ECO:0000313" key="7">
    <source>
        <dbReference type="Proteomes" id="UP001430953"/>
    </source>
</evidence>
<dbReference type="PANTHER" id="PTHR11005">
    <property type="entry name" value="LYSOSOMAL ACID LIPASE-RELATED"/>
    <property type="match status" value="1"/>
</dbReference>
<evidence type="ECO:0000313" key="6">
    <source>
        <dbReference type="EMBL" id="KAL0116941.1"/>
    </source>
</evidence>
<feature type="signal peptide" evidence="4">
    <location>
        <begin position="1"/>
        <end position="19"/>
    </location>
</feature>
<sequence>MHWCFILLLCYGFIVQTNAMFRTSGLFPPTSDPNLLIENMIKQSGYPFELHHATTRDGYILALHRIPNRFDKTTENRRVVLIMHGLLGSSADWILTGQNRSIAYLLADNGYDVWLGNSRGTTNSKNHTTLSIQSAEFWNFSWHEMGIYDLPAIIDYILHETGQKQLFYIGFSQGTTQFWILTSLRPEYNQKIKLMSALAPVAYTGHVEGLLRPASFIANKFKVFYPYIGFFEMLANTEMEKFITYTFCRENTATQPFCELIVSMIGGFSVNETDHTHFADYLQYTPAGCSYKQLIHYAFGIQNPGIIPVEFNFQLRACIKMLPRPICVISQSYPASLVGHFRPYDYGMLKNVLLYGQFVPPEYPVEKITAPVMLYNGLNDFLANPNDVELLNQKLPNVLEKYTVTVKRISHFDFVFGLHIRDLVYNRVIEKMNAIP</sequence>
<comment type="caution">
    <text evidence="6">The sequence shown here is derived from an EMBL/GenBank/DDBJ whole genome shotgun (WGS) entry which is preliminary data.</text>
</comment>
<dbReference type="GO" id="GO:0016788">
    <property type="term" value="F:hydrolase activity, acting on ester bonds"/>
    <property type="evidence" value="ECO:0007669"/>
    <property type="project" value="InterPro"/>
</dbReference>
<keyword evidence="2" id="KW-0378">Hydrolase</keyword>
<keyword evidence="7" id="KW-1185">Reference proteome</keyword>
<name>A0AAW2FRW2_9HYME</name>
<feature type="active site" description="Nucleophile" evidence="3">
    <location>
        <position position="172"/>
    </location>
</feature>
<dbReference type="InterPro" id="IPR006693">
    <property type="entry name" value="AB_hydrolase_lipase"/>
</dbReference>
<feature type="domain" description="Partial AB-hydrolase lipase" evidence="5">
    <location>
        <begin position="38"/>
        <end position="96"/>
    </location>
</feature>
<reference evidence="6 7" key="1">
    <citation type="submission" date="2023-03" db="EMBL/GenBank/DDBJ databases">
        <title>High recombination rates correlate with genetic variation in Cardiocondyla obscurior ants.</title>
        <authorList>
            <person name="Errbii M."/>
        </authorList>
    </citation>
    <scope>NUCLEOTIDE SEQUENCE [LARGE SCALE GENOMIC DNA]</scope>
    <source>
        <strain evidence="6">Alpha-2009</strain>
        <tissue evidence="6">Whole body</tissue>
    </source>
</reference>
<dbReference type="GO" id="GO:0016042">
    <property type="term" value="P:lipid catabolic process"/>
    <property type="evidence" value="ECO:0007669"/>
    <property type="project" value="UniProtKB-KW"/>
</dbReference>
<dbReference type="SUPFAM" id="SSF53474">
    <property type="entry name" value="alpha/beta-Hydrolases"/>
    <property type="match status" value="1"/>
</dbReference>
<proteinExistence type="inferred from homology"/>
<keyword evidence="2" id="KW-0442">Lipid degradation</keyword>
<evidence type="ECO:0000259" key="5">
    <source>
        <dbReference type="Pfam" id="PF04083"/>
    </source>
</evidence>
<dbReference type="EMBL" id="JADYXP020000009">
    <property type="protein sequence ID" value="KAL0116941.1"/>
    <property type="molecule type" value="Genomic_DNA"/>
</dbReference>
<dbReference type="InterPro" id="IPR029058">
    <property type="entry name" value="AB_hydrolase_fold"/>
</dbReference>
<dbReference type="Proteomes" id="UP001430953">
    <property type="component" value="Unassembled WGS sequence"/>
</dbReference>
<gene>
    <name evidence="6" type="ORF">PUN28_010077</name>
</gene>
<feature type="chain" id="PRO_5043643472" description="Lipase" evidence="4">
    <location>
        <begin position="20"/>
        <end position="436"/>
    </location>
</feature>